<dbReference type="Proteomes" id="UP000182658">
    <property type="component" value="Unassembled WGS sequence"/>
</dbReference>
<feature type="chain" id="PRO_5012204949" description="Cell wall protein" evidence="2">
    <location>
        <begin position="24"/>
        <end position="215"/>
    </location>
</feature>
<dbReference type="InParanoid" id="A0A1J7IB36"/>
<name>A0A1J7IB36_9PEZI</name>
<dbReference type="STRING" id="1408157.A0A1J7IB36"/>
<protein>
    <recommendedName>
        <fullName evidence="5">Cell wall protein</fullName>
    </recommendedName>
</protein>
<reference evidence="3 4" key="1">
    <citation type="submission" date="2016-10" db="EMBL/GenBank/DDBJ databases">
        <title>Draft genome sequence of Coniochaeta ligniaria NRRL30616, a lignocellulolytic fungus for bioabatement of inhibitors in plant biomass hydrolysates.</title>
        <authorList>
            <consortium name="DOE Joint Genome Institute"/>
            <person name="Jimenez D.J."/>
            <person name="Hector R.E."/>
            <person name="Riley R."/>
            <person name="Sun H."/>
            <person name="Grigoriev I.V."/>
            <person name="Van Elsas J.D."/>
            <person name="Nichols N.N."/>
        </authorList>
    </citation>
    <scope>NUCLEOTIDE SEQUENCE [LARGE SCALE GENOMIC DNA]</scope>
    <source>
        <strain evidence="3 4">NRRL 30616</strain>
    </source>
</reference>
<proteinExistence type="predicted"/>
<dbReference type="EMBL" id="KV875103">
    <property type="protein sequence ID" value="OIW24670.1"/>
    <property type="molecule type" value="Genomic_DNA"/>
</dbReference>
<gene>
    <name evidence="3" type="ORF">CONLIGDRAFT_102421</name>
</gene>
<feature type="compositionally biased region" description="Low complexity" evidence="1">
    <location>
        <begin position="108"/>
        <end position="127"/>
    </location>
</feature>
<evidence type="ECO:0000256" key="2">
    <source>
        <dbReference type="SAM" id="SignalP"/>
    </source>
</evidence>
<evidence type="ECO:0008006" key="5">
    <source>
        <dbReference type="Google" id="ProtNLM"/>
    </source>
</evidence>
<evidence type="ECO:0000313" key="4">
    <source>
        <dbReference type="Proteomes" id="UP000182658"/>
    </source>
</evidence>
<feature type="compositionally biased region" description="Polar residues" evidence="1">
    <location>
        <begin position="128"/>
        <end position="137"/>
    </location>
</feature>
<feature type="compositionally biased region" description="Low complexity" evidence="1">
    <location>
        <begin position="141"/>
        <end position="196"/>
    </location>
</feature>
<feature type="signal peptide" evidence="2">
    <location>
        <begin position="1"/>
        <end position="23"/>
    </location>
</feature>
<evidence type="ECO:0000313" key="3">
    <source>
        <dbReference type="EMBL" id="OIW24670.1"/>
    </source>
</evidence>
<evidence type="ECO:0000256" key="1">
    <source>
        <dbReference type="SAM" id="MobiDB-lite"/>
    </source>
</evidence>
<organism evidence="3 4">
    <name type="scientific">Coniochaeta ligniaria NRRL 30616</name>
    <dbReference type="NCBI Taxonomy" id="1408157"/>
    <lineage>
        <taxon>Eukaryota</taxon>
        <taxon>Fungi</taxon>
        <taxon>Dikarya</taxon>
        <taxon>Ascomycota</taxon>
        <taxon>Pezizomycotina</taxon>
        <taxon>Sordariomycetes</taxon>
        <taxon>Sordariomycetidae</taxon>
        <taxon>Coniochaetales</taxon>
        <taxon>Coniochaetaceae</taxon>
        <taxon>Coniochaeta</taxon>
    </lineage>
</organism>
<accession>A0A1J7IB36</accession>
<sequence length="215" mass="21285">MQLYKPITRYLLLALLPALPALARTDLEGCVSTEVIIEKYYASYIWYVPDTGEICSFLDCGGGRAPPKTTQPGCGGYEGTETVTPSYLPGFGATAGTITTAAPTILTSQSQADSTVETSSSDTDVASPTASEDSTITEAPAVSVSGGTVITTGTSTQSSTTTSSTGSAPGTASSSSSSSSASSSGVSTGGASSQTGASKNMVGVVAAVVGGLAFL</sequence>
<dbReference type="OrthoDB" id="3942074at2759"/>
<dbReference type="AlphaFoldDB" id="A0A1J7IB36"/>
<feature type="region of interest" description="Disordered" evidence="1">
    <location>
        <begin position="108"/>
        <end position="196"/>
    </location>
</feature>
<keyword evidence="2" id="KW-0732">Signal</keyword>
<keyword evidence="4" id="KW-1185">Reference proteome</keyword>